<dbReference type="Proteomes" id="UP000011682">
    <property type="component" value="Unassembled WGS sequence"/>
</dbReference>
<keyword evidence="3" id="KW-1185">Reference proteome</keyword>
<dbReference type="InterPro" id="IPR022602">
    <property type="entry name" value="DUF2813"/>
</dbReference>
<dbReference type="eggNOG" id="COG1106">
    <property type="taxonomic scope" value="Bacteria"/>
</dbReference>
<evidence type="ECO:0000313" key="2">
    <source>
        <dbReference type="EMBL" id="EPX56600.1"/>
    </source>
</evidence>
<dbReference type="Gene3D" id="3.40.50.300">
    <property type="entry name" value="P-loop containing nucleotide triphosphate hydrolases"/>
    <property type="match status" value="2"/>
</dbReference>
<dbReference type="EMBL" id="ANAH02000066">
    <property type="protein sequence ID" value="EPX56600.1"/>
    <property type="molecule type" value="Genomic_DNA"/>
</dbReference>
<evidence type="ECO:0000259" key="1">
    <source>
        <dbReference type="Pfam" id="PF13175"/>
    </source>
</evidence>
<feature type="domain" description="Endonuclease GajA/Old nuclease/RecF-like AAA" evidence="1">
    <location>
        <begin position="251"/>
        <end position="330"/>
    </location>
</feature>
<dbReference type="RefSeq" id="WP_002620913.1">
    <property type="nucleotide sequence ID" value="NZ_ANAH02000066.1"/>
</dbReference>
<gene>
    <name evidence="2" type="ORF">D187_007942</name>
</gene>
<dbReference type="SUPFAM" id="SSF52540">
    <property type="entry name" value="P-loop containing nucleoside triphosphate hydrolases"/>
    <property type="match status" value="1"/>
</dbReference>
<name>S9NWQ3_CYSF2</name>
<dbReference type="GO" id="GO:0016887">
    <property type="term" value="F:ATP hydrolysis activity"/>
    <property type="evidence" value="ECO:0007669"/>
    <property type="project" value="InterPro"/>
</dbReference>
<dbReference type="PANTHER" id="PTHR43581">
    <property type="entry name" value="ATP/GTP PHOSPHATASE"/>
    <property type="match status" value="1"/>
</dbReference>
<proteinExistence type="predicted"/>
<dbReference type="AlphaFoldDB" id="S9NWQ3"/>
<comment type="caution">
    <text evidence="2">The sequence shown here is derived from an EMBL/GenBank/DDBJ whole genome shotgun (WGS) entry which is preliminary data.</text>
</comment>
<evidence type="ECO:0000313" key="3">
    <source>
        <dbReference type="Proteomes" id="UP000011682"/>
    </source>
</evidence>
<dbReference type="InterPro" id="IPR041685">
    <property type="entry name" value="AAA_GajA/Old/RecF-like"/>
</dbReference>
<dbReference type="GO" id="GO:0005524">
    <property type="term" value="F:ATP binding"/>
    <property type="evidence" value="ECO:0007669"/>
    <property type="project" value="InterPro"/>
</dbReference>
<dbReference type="InterPro" id="IPR027417">
    <property type="entry name" value="P-loop_NTPase"/>
</dbReference>
<accession>S9NWQ3</accession>
<dbReference type="Pfam" id="PF13175">
    <property type="entry name" value="AAA_15"/>
    <property type="match status" value="1"/>
</dbReference>
<sequence>MLTSLKVIGFRNITSLSMQGLSRVNLLVGENSAGKTSVLEAIEILLLARTMPHILASGPIRRGEGIAPLVSDEGGGEAAVDLRHLFHGHEVSSDSHFELKGESSRGALSVACMVEPASTRDGHVPVSGVDANRSGLDLVLLMEPGAVDCRLSIEFPLSRSTIDVLMENRRIAIDSLRRTSRRGSVEEQLRAFSLQFVEAGAPQLESLGALWEGIVLTPEENNLTGVLRIIHPDVERLAWLSRPRHEPGGIFVKLAHSEQRVPIGSLGAGSKRLLVLAMNLVKSAGGYVLLDEIDTGLHYSVMVKMWEFVIETARRLNIQVFATTHSLDCIQALAGLYARDSGLRGDITLHRIEKGTSAAIRYSANEILNAIRRPVEVL</sequence>
<dbReference type="OrthoDB" id="3322489at2"/>
<dbReference type="PANTHER" id="PTHR43581:SF4">
    <property type="entry name" value="ATP_GTP PHOSPHATASE"/>
    <property type="match status" value="1"/>
</dbReference>
<reference evidence="2" key="1">
    <citation type="submission" date="2013-05" db="EMBL/GenBank/DDBJ databases">
        <title>Genome assembly of Cystobacter fuscus DSM 2262.</title>
        <authorList>
            <person name="Sharma G."/>
            <person name="Khatri I."/>
            <person name="Kaur C."/>
            <person name="Mayilraj S."/>
            <person name="Subramanian S."/>
        </authorList>
    </citation>
    <scope>NUCLEOTIDE SEQUENCE [LARGE SCALE GENOMIC DNA]</scope>
    <source>
        <strain evidence="2">DSM 2262</strain>
    </source>
</reference>
<dbReference type="InterPro" id="IPR051396">
    <property type="entry name" value="Bact_Antivir_Def_Nuclease"/>
</dbReference>
<protein>
    <recommendedName>
        <fullName evidence="1">Endonuclease GajA/Old nuclease/RecF-like AAA domain-containing protein</fullName>
    </recommendedName>
</protein>
<dbReference type="Pfam" id="PF11398">
    <property type="entry name" value="DUF2813"/>
    <property type="match status" value="1"/>
</dbReference>
<organism evidence="2 3">
    <name type="scientific">Cystobacter fuscus (strain ATCC 25194 / DSM 2262 / NBRC 100088 / M29)</name>
    <dbReference type="NCBI Taxonomy" id="1242864"/>
    <lineage>
        <taxon>Bacteria</taxon>
        <taxon>Pseudomonadati</taxon>
        <taxon>Myxococcota</taxon>
        <taxon>Myxococcia</taxon>
        <taxon>Myxococcales</taxon>
        <taxon>Cystobacterineae</taxon>
        <taxon>Archangiaceae</taxon>
        <taxon>Cystobacter</taxon>
    </lineage>
</organism>